<keyword evidence="2" id="KW-1185">Reference proteome</keyword>
<evidence type="ECO:0000313" key="1">
    <source>
        <dbReference type="EMBL" id="KQB36083.1"/>
    </source>
</evidence>
<accession>A0A0Q0VWP8</accession>
<dbReference type="PANTHER" id="PTHR37691">
    <property type="entry name" value="BLR3518 PROTEIN"/>
    <property type="match status" value="1"/>
</dbReference>
<organism evidence="1 2">
    <name type="scientific">Acidiplasma cupricumulans</name>
    <dbReference type="NCBI Taxonomy" id="312540"/>
    <lineage>
        <taxon>Archaea</taxon>
        <taxon>Methanobacteriati</taxon>
        <taxon>Thermoplasmatota</taxon>
        <taxon>Thermoplasmata</taxon>
        <taxon>Thermoplasmatales</taxon>
        <taxon>Ferroplasmaceae</taxon>
        <taxon>Acidiplasma</taxon>
    </lineage>
</organism>
<dbReference type="InterPro" id="IPR003787">
    <property type="entry name" value="Sulphur_relay_DsrE/F-like"/>
</dbReference>
<protein>
    <submittedName>
        <fullName evidence="1">Uncharacterized protein</fullName>
    </submittedName>
</protein>
<dbReference type="EMBL" id="LKBH01000065">
    <property type="protein sequence ID" value="KQB36083.1"/>
    <property type="molecule type" value="Genomic_DNA"/>
</dbReference>
<dbReference type="AlphaFoldDB" id="A0A0Q0VWP8"/>
<comment type="caution">
    <text evidence="1">The sequence shown here is derived from an EMBL/GenBank/DDBJ whole genome shotgun (WGS) entry which is preliminary data.</text>
</comment>
<dbReference type="SUPFAM" id="SSF75169">
    <property type="entry name" value="DsrEFH-like"/>
    <property type="match status" value="1"/>
</dbReference>
<evidence type="ECO:0000313" key="2">
    <source>
        <dbReference type="Proteomes" id="UP000050301"/>
    </source>
</evidence>
<reference evidence="1 2" key="1">
    <citation type="submission" date="2015-09" db="EMBL/GenBank/DDBJ databases">
        <title>Heavy metals and arsenic resistance mechanisms in polyextremophilic archaea of the family Ferroplasmaceae.</title>
        <authorList>
            <person name="Bulaev A.G."/>
            <person name="Kanygina A.V."/>
        </authorList>
    </citation>
    <scope>NUCLEOTIDE SEQUENCE [LARGE SCALE GENOMIC DNA]</scope>
    <source>
        <strain evidence="1 2">BH2</strain>
    </source>
</reference>
<dbReference type="InterPro" id="IPR027396">
    <property type="entry name" value="DsrEFH-like"/>
</dbReference>
<sequence>MLTMQNIIVNGNDINNINAIIKQIKNLRRAMPDAFIEVVFTRNAVKSLLKDYPELNRIKELLDMNIKINACRNSLKEQNIDEDLIATDIGIGIVDAGVQEIVEKQLMGYAYLQL</sequence>
<gene>
    <name evidence="1" type="ORF">AOG55_05245</name>
</gene>
<dbReference type="Proteomes" id="UP000050301">
    <property type="component" value="Unassembled WGS sequence"/>
</dbReference>
<dbReference type="InParanoid" id="A0A0Q0VWP8"/>
<dbReference type="PANTHER" id="PTHR37691:SF1">
    <property type="entry name" value="BLR3518 PROTEIN"/>
    <property type="match status" value="1"/>
</dbReference>
<dbReference type="Pfam" id="PF02635">
    <property type="entry name" value="DsrE"/>
    <property type="match status" value="1"/>
</dbReference>
<name>A0A0Q0VWP8_9ARCH</name>
<dbReference type="Gene3D" id="3.40.1260.10">
    <property type="entry name" value="DsrEFH-like"/>
    <property type="match status" value="1"/>
</dbReference>
<proteinExistence type="predicted"/>